<dbReference type="STRING" id="2594813.A0A395MW07"/>
<organism evidence="1 2">
    <name type="scientific">Fusarium flagelliforme</name>
    <dbReference type="NCBI Taxonomy" id="2675880"/>
    <lineage>
        <taxon>Eukaryota</taxon>
        <taxon>Fungi</taxon>
        <taxon>Dikarya</taxon>
        <taxon>Ascomycota</taxon>
        <taxon>Pezizomycotina</taxon>
        <taxon>Sordariomycetes</taxon>
        <taxon>Hypocreomycetidae</taxon>
        <taxon>Hypocreales</taxon>
        <taxon>Nectriaceae</taxon>
        <taxon>Fusarium</taxon>
        <taxon>Fusarium incarnatum-equiseti species complex</taxon>
    </lineage>
</organism>
<accession>A0A395MW07</accession>
<name>A0A395MW07_9HYPO</name>
<proteinExistence type="predicted"/>
<dbReference type="AlphaFoldDB" id="A0A395MW07"/>
<evidence type="ECO:0000313" key="1">
    <source>
        <dbReference type="EMBL" id="RFN52082.1"/>
    </source>
</evidence>
<protein>
    <submittedName>
        <fullName evidence="1">Mfs allantoate protein</fullName>
    </submittedName>
</protein>
<gene>
    <name evidence="1" type="ORF">FIE12Z_3634</name>
</gene>
<reference evidence="1 2" key="1">
    <citation type="journal article" date="2018" name="PLoS Pathog.">
        <title>Evolution of structural diversity of trichothecenes, a family of toxins produced by plant pathogenic and entomopathogenic fungi.</title>
        <authorList>
            <person name="Proctor R.H."/>
            <person name="McCormick S.P."/>
            <person name="Kim H.S."/>
            <person name="Cardoza R.E."/>
            <person name="Stanley A.M."/>
            <person name="Lindo L."/>
            <person name="Kelly A."/>
            <person name="Brown D.W."/>
            <person name="Lee T."/>
            <person name="Vaughan M.M."/>
            <person name="Alexander N.J."/>
            <person name="Busman M."/>
            <person name="Gutierrez S."/>
        </authorList>
    </citation>
    <scope>NUCLEOTIDE SEQUENCE [LARGE SCALE GENOMIC DNA]</scope>
    <source>
        <strain evidence="1 2">NRRL 13405</strain>
    </source>
</reference>
<sequence>MEWSLTVRPIVAELYKAGVIGPANLQSDSQVVSGMATANKEPHRPDKLDLFVNYEDHYGNFKQNFPPAYVPPSSWPHVLPRAKSFAAKHPDARFALLRLWSTPHYYPLMVGPMNRGMTSFLDSMNRSWEFKFKFGDKVMNRGDLILVMGEDEEDLFKFCTAVTFALQTKPWLREVDLWKSFINVDMEFLEGLDEHWLE</sequence>
<evidence type="ECO:0000313" key="2">
    <source>
        <dbReference type="Proteomes" id="UP000265631"/>
    </source>
</evidence>
<dbReference type="EMBL" id="PXXK01000077">
    <property type="protein sequence ID" value="RFN52082.1"/>
    <property type="molecule type" value="Genomic_DNA"/>
</dbReference>
<comment type="caution">
    <text evidence="1">The sequence shown here is derived from an EMBL/GenBank/DDBJ whole genome shotgun (WGS) entry which is preliminary data.</text>
</comment>
<keyword evidence="2" id="KW-1185">Reference proteome</keyword>
<dbReference type="Proteomes" id="UP000265631">
    <property type="component" value="Unassembled WGS sequence"/>
</dbReference>